<sequence length="535" mass="61526">MPENTLENTLDKDNRFIENEILPNLQTRWRATLKQKESMANNYPNRFGMPTINAKSNAGKYFVEFASSSSVHGLNHLVARNRHPVEIVLTVFFVLGALLCLIILSSLFWDRYQNNATVIVVDNNRDEFEILKPALFICPTTNVNLTEIPGVFKKHGVEHTPEAEEFFVFLGNLTYENMMDVPIFDEVPADKWLEILYDLRKYIPSNMLKENDPYETWVVTERGVCFATRNIFAVYATLNYWKTDNWTIIPEPDKLPLYNYSIDGIQENVHVDHTVLTAIYDPFELITYDTAMKEMKQRTILGAIMSISEIKTKQNVKDLSVHQRKCKFFNDGGLKTWPIYTRNMCVMECRMKVIQDKCNCRPHFARPIGEDVSTCNAMQLRCIGEITKRLFLFETPPPSCQCVPKCNIISYHIKSSANAEIDKEYTKKQTSSSNCFRKQIPTTSSHITLIVELPQIIYYRSLLYSFTDFLKELIKISVNKFIAAGVGGAAGLFLGASVLSFVEIFYYSTVHLCFYMKQIKQRRSKKAIGTSCNVN</sequence>
<evidence type="ECO:0000256" key="13">
    <source>
        <dbReference type="SAM" id="Phobius"/>
    </source>
</evidence>
<dbReference type="GO" id="GO:0005886">
    <property type="term" value="C:plasma membrane"/>
    <property type="evidence" value="ECO:0007669"/>
    <property type="project" value="TreeGrafter"/>
</dbReference>
<dbReference type="Gene3D" id="1.10.287.820">
    <property type="entry name" value="Acid-sensing ion channel domain"/>
    <property type="match status" value="1"/>
</dbReference>
<dbReference type="EMBL" id="CAJDYZ010004778">
    <property type="protein sequence ID" value="CAD1471922.1"/>
    <property type="molecule type" value="Genomic_DNA"/>
</dbReference>
<accession>A0A6V7GZG3</accession>
<protein>
    <submittedName>
        <fullName evidence="14">Uncharacterized protein</fullName>
    </submittedName>
</protein>
<keyword evidence="10 12" id="KW-0739">Sodium transport</keyword>
<evidence type="ECO:0000256" key="6">
    <source>
        <dbReference type="ARBA" id="ARBA00022989"/>
    </source>
</evidence>
<keyword evidence="7" id="KW-0915">Sodium</keyword>
<evidence type="ECO:0000256" key="4">
    <source>
        <dbReference type="ARBA" id="ARBA00022461"/>
    </source>
</evidence>
<dbReference type="InterPro" id="IPR001873">
    <property type="entry name" value="ENaC"/>
</dbReference>
<keyword evidence="8 12" id="KW-0406">Ion transport</keyword>
<evidence type="ECO:0000256" key="11">
    <source>
        <dbReference type="ARBA" id="ARBA00023303"/>
    </source>
</evidence>
<organism evidence="14 15">
    <name type="scientific">Heterotrigona itama</name>
    <dbReference type="NCBI Taxonomy" id="395501"/>
    <lineage>
        <taxon>Eukaryota</taxon>
        <taxon>Metazoa</taxon>
        <taxon>Ecdysozoa</taxon>
        <taxon>Arthropoda</taxon>
        <taxon>Hexapoda</taxon>
        <taxon>Insecta</taxon>
        <taxon>Pterygota</taxon>
        <taxon>Neoptera</taxon>
        <taxon>Endopterygota</taxon>
        <taxon>Hymenoptera</taxon>
        <taxon>Apocrita</taxon>
        <taxon>Aculeata</taxon>
        <taxon>Apoidea</taxon>
        <taxon>Anthophila</taxon>
        <taxon>Apidae</taxon>
        <taxon>Heterotrigona</taxon>
    </lineage>
</organism>
<keyword evidence="6 13" id="KW-1133">Transmembrane helix</keyword>
<evidence type="ECO:0000256" key="8">
    <source>
        <dbReference type="ARBA" id="ARBA00023065"/>
    </source>
</evidence>
<comment type="subcellular location">
    <subcellularLocation>
        <location evidence="1">Membrane</location>
        <topology evidence="1">Multi-pass membrane protein</topology>
    </subcellularLocation>
</comment>
<keyword evidence="3 12" id="KW-0813">Transport</keyword>
<evidence type="ECO:0000256" key="5">
    <source>
        <dbReference type="ARBA" id="ARBA00022692"/>
    </source>
</evidence>
<evidence type="ECO:0000256" key="1">
    <source>
        <dbReference type="ARBA" id="ARBA00004141"/>
    </source>
</evidence>
<dbReference type="AlphaFoldDB" id="A0A6V7GZG3"/>
<evidence type="ECO:0000256" key="12">
    <source>
        <dbReference type="RuleBase" id="RU000679"/>
    </source>
</evidence>
<dbReference type="PANTHER" id="PTHR11690">
    <property type="entry name" value="AMILORIDE-SENSITIVE SODIUM CHANNEL-RELATED"/>
    <property type="match status" value="1"/>
</dbReference>
<dbReference type="OrthoDB" id="6628406at2759"/>
<reference evidence="14" key="1">
    <citation type="submission" date="2020-07" db="EMBL/GenBank/DDBJ databases">
        <authorList>
            <person name="Nazaruddin N."/>
        </authorList>
    </citation>
    <scope>NUCLEOTIDE SEQUENCE</scope>
</reference>
<dbReference type="Proteomes" id="UP000752696">
    <property type="component" value="Unassembled WGS sequence"/>
</dbReference>
<name>A0A6V7GZG3_9HYME</name>
<dbReference type="Gene3D" id="1.10.287.770">
    <property type="entry name" value="YojJ-like"/>
    <property type="match status" value="1"/>
</dbReference>
<evidence type="ECO:0000256" key="9">
    <source>
        <dbReference type="ARBA" id="ARBA00023136"/>
    </source>
</evidence>
<evidence type="ECO:0000313" key="14">
    <source>
        <dbReference type="EMBL" id="CAD1471922.1"/>
    </source>
</evidence>
<keyword evidence="11 12" id="KW-0407">Ion channel</keyword>
<evidence type="ECO:0000256" key="10">
    <source>
        <dbReference type="ARBA" id="ARBA00023201"/>
    </source>
</evidence>
<keyword evidence="9 13" id="KW-0472">Membrane</keyword>
<feature type="transmembrane region" description="Helical" evidence="13">
    <location>
        <begin position="481"/>
        <end position="514"/>
    </location>
</feature>
<dbReference type="Pfam" id="PF00858">
    <property type="entry name" value="ASC"/>
    <property type="match status" value="1"/>
</dbReference>
<keyword evidence="15" id="KW-1185">Reference proteome</keyword>
<keyword evidence="4 12" id="KW-0894">Sodium channel</keyword>
<dbReference type="PANTHER" id="PTHR11690:SF240">
    <property type="entry name" value="PICKPOCKET 25-RELATED"/>
    <property type="match status" value="1"/>
</dbReference>
<evidence type="ECO:0000313" key="15">
    <source>
        <dbReference type="Proteomes" id="UP000752696"/>
    </source>
</evidence>
<evidence type="ECO:0000256" key="3">
    <source>
        <dbReference type="ARBA" id="ARBA00022448"/>
    </source>
</evidence>
<keyword evidence="5 12" id="KW-0812">Transmembrane</keyword>
<comment type="similarity">
    <text evidence="2 12">Belongs to the amiloride-sensitive sodium channel (TC 1.A.6) family.</text>
</comment>
<feature type="transmembrane region" description="Helical" evidence="13">
    <location>
        <begin position="87"/>
        <end position="109"/>
    </location>
</feature>
<evidence type="ECO:0000256" key="7">
    <source>
        <dbReference type="ARBA" id="ARBA00023053"/>
    </source>
</evidence>
<dbReference type="GO" id="GO:0015280">
    <property type="term" value="F:ligand-gated sodium channel activity"/>
    <property type="evidence" value="ECO:0007669"/>
    <property type="project" value="TreeGrafter"/>
</dbReference>
<evidence type="ECO:0000256" key="2">
    <source>
        <dbReference type="ARBA" id="ARBA00007193"/>
    </source>
</evidence>
<proteinExistence type="inferred from homology"/>
<comment type="caution">
    <text evidence="14">The sequence shown here is derived from an EMBL/GenBank/DDBJ whole genome shotgun (WGS) entry which is preliminary data.</text>
</comment>
<gene>
    <name evidence="14" type="ORF">MHI_LOCUS253941</name>
</gene>